<comment type="caution">
    <text evidence="11">The sequence shown here is derived from an EMBL/GenBank/DDBJ whole genome shotgun (WGS) entry which is preliminary data.</text>
</comment>
<sequence>MYTENKDKKGFEYIVKSLIAGGIAGSAAKTAVAPLDRVKILFQTSQPAYEKYQGSILGYFRALKDIQLSQGSTALFRGHSATLLRIFPYSGIKFMAFEQCKRVLIPTKEYNTGPRNFIAGSIAGCIASGISYPFDLIRVRLAFEVKSSPLSISQVCKIVYNEPNHLVKTKGTILNFYRGLTVSLVGMIPYAGASFYTYEMLKKRAMDISICRNDNPPPALNWWSTVTIGAVSGLIAQTVSYPFEVIRRHIQVSTINDTSKQSSFFGTAKGIFKRKGFKGFWVGLGIGYLKVTPMFAVSFYTYEYCKILFNIA</sequence>
<evidence type="ECO:0000256" key="4">
    <source>
        <dbReference type="ARBA" id="ARBA00022737"/>
    </source>
</evidence>
<dbReference type="Gene3D" id="1.50.40.10">
    <property type="entry name" value="Mitochondrial carrier domain"/>
    <property type="match status" value="1"/>
</dbReference>
<evidence type="ECO:0000256" key="1">
    <source>
        <dbReference type="ARBA" id="ARBA00004225"/>
    </source>
</evidence>
<evidence type="ECO:0000313" key="11">
    <source>
        <dbReference type="EMBL" id="KAJ3256189.1"/>
    </source>
</evidence>
<feature type="repeat" description="Solcar" evidence="8">
    <location>
        <begin position="220"/>
        <end position="308"/>
    </location>
</feature>
<keyword evidence="5 10" id="KW-1133">Transmembrane helix</keyword>
<dbReference type="InterPro" id="IPR023395">
    <property type="entry name" value="MCP_dom_sf"/>
</dbReference>
<dbReference type="PRINTS" id="PR00926">
    <property type="entry name" value="MITOCARRIER"/>
</dbReference>
<gene>
    <name evidence="11" type="ORF">HK103_005648</name>
</gene>
<evidence type="ECO:0000256" key="6">
    <source>
        <dbReference type="ARBA" id="ARBA00023128"/>
    </source>
</evidence>
<dbReference type="AlphaFoldDB" id="A0AAD5UFI9"/>
<name>A0AAD5UFI9_9FUNG</name>
<feature type="repeat" description="Solcar" evidence="8">
    <location>
        <begin position="111"/>
        <end position="204"/>
    </location>
</feature>
<evidence type="ECO:0000313" key="12">
    <source>
        <dbReference type="Proteomes" id="UP001210925"/>
    </source>
</evidence>
<organism evidence="11 12">
    <name type="scientific">Boothiomyces macroporosus</name>
    <dbReference type="NCBI Taxonomy" id="261099"/>
    <lineage>
        <taxon>Eukaryota</taxon>
        <taxon>Fungi</taxon>
        <taxon>Fungi incertae sedis</taxon>
        <taxon>Chytridiomycota</taxon>
        <taxon>Chytridiomycota incertae sedis</taxon>
        <taxon>Chytridiomycetes</taxon>
        <taxon>Rhizophydiales</taxon>
        <taxon>Terramycetaceae</taxon>
        <taxon>Boothiomyces</taxon>
    </lineage>
</organism>
<keyword evidence="6" id="KW-0496">Mitochondrion</keyword>
<dbReference type="GO" id="GO:0055085">
    <property type="term" value="P:transmembrane transport"/>
    <property type="evidence" value="ECO:0007669"/>
    <property type="project" value="InterPro"/>
</dbReference>
<keyword evidence="4" id="KW-0677">Repeat</keyword>
<feature type="transmembrane region" description="Helical" evidence="10">
    <location>
        <begin position="176"/>
        <end position="198"/>
    </location>
</feature>
<dbReference type="SUPFAM" id="SSF103506">
    <property type="entry name" value="Mitochondrial carrier"/>
    <property type="match status" value="1"/>
</dbReference>
<evidence type="ECO:0000256" key="3">
    <source>
        <dbReference type="ARBA" id="ARBA00022692"/>
    </source>
</evidence>
<dbReference type="Proteomes" id="UP001210925">
    <property type="component" value="Unassembled WGS sequence"/>
</dbReference>
<evidence type="ECO:0000256" key="2">
    <source>
        <dbReference type="ARBA" id="ARBA00022448"/>
    </source>
</evidence>
<dbReference type="InterPro" id="IPR002067">
    <property type="entry name" value="MCP"/>
</dbReference>
<accession>A0AAD5UFI9</accession>
<keyword evidence="7 8" id="KW-0472">Membrane</keyword>
<dbReference type="EMBL" id="JADGKB010000054">
    <property type="protein sequence ID" value="KAJ3256189.1"/>
    <property type="molecule type" value="Genomic_DNA"/>
</dbReference>
<feature type="transmembrane region" description="Helical" evidence="10">
    <location>
        <begin position="222"/>
        <end position="243"/>
    </location>
</feature>
<evidence type="ECO:0000256" key="9">
    <source>
        <dbReference type="RuleBase" id="RU000488"/>
    </source>
</evidence>
<dbReference type="PANTHER" id="PTHR24089">
    <property type="entry name" value="SOLUTE CARRIER FAMILY 25"/>
    <property type="match status" value="1"/>
</dbReference>
<evidence type="ECO:0000256" key="5">
    <source>
        <dbReference type="ARBA" id="ARBA00022989"/>
    </source>
</evidence>
<dbReference type="Pfam" id="PF00153">
    <property type="entry name" value="Mito_carr"/>
    <property type="match status" value="3"/>
</dbReference>
<evidence type="ECO:0000256" key="10">
    <source>
        <dbReference type="SAM" id="Phobius"/>
    </source>
</evidence>
<comment type="subcellular location">
    <subcellularLocation>
        <location evidence="1">Mitochondrion membrane</location>
        <topology evidence="1">Multi-pass membrane protein</topology>
    </subcellularLocation>
</comment>
<keyword evidence="3 8" id="KW-0812">Transmembrane</keyword>
<proteinExistence type="inferred from homology"/>
<dbReference type="PROSITE" id="PS50920">
    <property type="entry name" value="SOLCAR"/>
    <property type="match status" value="3"/>
</dbReference>
<dbReference type="InterPro" id="IPR018108">
    <property type="entry name" value="MCP_transmembrane"/>
</dbReference>
<protein>
    <recommendedName>
        <fullName evidence="13">Mitochondrial carrier protein</fullName>
    </recommendedName>
</protein>
<evidence type="ECO:0000256" key="8">
    <source>
        <dbReference type="PROSITE-ProRule" id="PRU00282"/>
    </source>
</evidence>
<evidence type="ECO:0008006" key="13">
    <source>
        <dbReference type="Google" id="ProtNLM"/>
    </source>
</evidence>
<feature type="transmembrane region" description="Helical" evidence="10">
    <location>
        <begin position="279"/>
        <end position="302"/>
    </location>
</feature>
<comment type="similarity">
    <text evidence="9">Belongs to the mitochondrial carrier (TC 2.A.29) family.</text>
</comment>
<dbReference type="GO" id="GO:0031966">
    <property type="term" value="C:mitochondrial membrane"/>
    <property type="evidence" value="ECO:0007669"/>
    <property type="project" value="UniProtKB-SubCell"/>
</dbReference>
<evidence type="ECO:0000256" key="7">
    <source>
        <dbReference type="ARBA" id="ARBA00023136"/>
    </source>
</evidence>
<feature type="repeat" description="Solcar" evidence="8">
    <location>
        <begin position="12"/>
        <end position="103"/>
    </location>
</feature>
<keyword evidence="2 9" id="KW-0813">Transport</keyword>
<reference evidence="11" key="1">
    <citation type="submission" date="2020-05" db="EMBL/GenBank/DDBJ databases">
        <title>Phylogenomic resolution of chytrid fungi.</title>
        <authorList>
            <person name="Stajich J.E."/>
            <person name="Amses K."/>
            <person name="Simmons R."/>
            <person name="Seto K."/>
            <person name="Myers J."/>
            <person name="Bonds A."/>
            <person name="Quandt C.A."/>
            <person name="Barry K."/>
            <person name="Liu P."/>
            <person name="Grigoriev I."/>
            <person name="Longcore J.E."/>
            <person name="James T.Y."/>
        </authorList>
    </citation>
    <scope>NUCLEOTIDE SEQUENCE</scope>
    <source>
        <strain evidence="11">PLAUS21</strain>
    </source>
</reference>
<keyword evidence="12" id="KW-1185">Reference proteome</keyword>